<evidence type="ECO:0000313" key="1">
    <source>
        <dbReference type="EMBL" id="JAV58087.1"/>
    </source>
</evidence>
<organism evidence="1">
    <name type="scientific">Photinus pyralis</name>
    <name type="common">Common eastern firefly</name>
    <name type="synonym">Lampyris pyralis</name>
    <dbReference type="NCBI Taxonomy" id="7054"/>
    <lineage>
        <taxon>Eukaryota</taxon>
        <taxon>Metazoa</taxon>
        <taxon>Ecdysozoa</taxon>
        <taxon>Arthropoda</taxon>
        <taxon>Hexapoda</taxon>
        <taxon>Insecta</taxon>
        <taxon>Pterygota</taxon>
        <taxon>Neoptera</taxon>
        <taxon>Endopterygota</taxon>
        <taxon>Coleoptera</taxon>
        <taxon>Polyphaga</taxon>
        <taxon>Elateriformia</taxon>
        <taxon>Elateroidea</taxon>
        <taxon>Lampyridae</taxon>
        <taxon>Lampyrinae</taxon>
        <taxon>Photinus</taxon>
    </lineage>
</organism>
<dbReference type="EMBL" id="GEZM01088578">
    <property type="protein sequence ID" value="JAV58087.1"/>
    <property type="molecule type" value="Transcribed_RNA"/>
</dbReference>
<accession>A0A1Y1KH57</accession>
<dbReference type="AlphaFoldDB" id="A0A1Y1KH57"/>
<protein>
    <submittedName>
        <fullName evidence="1">Uncharacterized protein</fullName>
    </submittedName>
</protein>
<proteinExistence type="predicted"/>
<sequence length="177" mass="20027">MSSFTLPPYLFKIRAVQKMVRNQTLLHPVYNFCKVGRNLFQPCNTVTCVGHLPSNGKPKTFESFPCGQKKFQQNGCKFNYVQIVFKAHPSKCKMPSFKGAGRDPQGLSFGHCEYSTLSSYSSHFSGFDHSDQSLLLRTVPPVAQIDLRIQGAMRWHRTLSTPTPCEIPTFRGDSQLY</sequence>
<reference evidence="1" key="1">
    <citation type="journal article" date="2016" name="Sci. Rep.">
        <title>Molecular characterization of firefly nuptial gifts: a multi-omics approach sheds light on postcopulatory sexual selection.</title>
        <authorList>
            <person name="Al-Wathiqui N."/>
            <person name="Fallon T.R."/>
            <person name="South A."/>
            <person name="Weng J.K."/>
            <person name="Lewis S.M."/>
        </authorList>
    </citation>
    <scope>NUCLEOTIDE SEQUENCE</scope>
</reference>
<name>A0A1Y1KH57_PHOPY</name>